<comment type="caution">
    <text evidence="3">The sequence shown here is derived from an EMBL/GenBank/DDBJ whole genome shotgun (WGS) entry which is preliminary data.</text>
</comment>
<evidence type="ECO:0000313" key="4">
    <source>
        <dbReference type="Proteomes" id="UP000536275"/>
    </source>
</evidence>
<dbReference type="PANTHER" id="PTHR15615:SF36">
    <property type="entry name" value="PHO85 CYCLIN-5"/>
    <property type="match status" value="1"/>
</dbReference>
<dbReference type="SUPFAM" id="SSF47954">
    <property type="entry name" value="Cyclin-like"/>
    <property type="match status" value="1"/>
</dbReference>
<dbReference type="InterPro" id="IPR013922">
    <property type="entry name" value="Cyclin_PHO80-like"/>
</dbReference>
<dbReference type="GO" id="GO:0005634">
    <property type="term" value="C:nucleus"/>
    <property type="evidence" value="ECO:0007669"/>
    <property type="project" value="TreeGrafter"/>
</dbReference>
<organism evidence="3 4">
    <name type="scientific">Candida albicans</name>
    <name type="common">Yeast</name>
    <dbReference type="NCBI Taxonomy" id="5476"/>
    <lineage>
        <taxon>Eukaryota</taxon>
        <taxon>Fungi</taxon>
        <taxon>Dikarya</taxon>
        <taxon>Ascomycota</taxon>
        <taxon>Saccharomycotina</taxon>
        <taxon>Pichiomycetes</taxon>
        <taxon>Debaryomycetaceae</taxon>
        <taxon>Candida/Lodderomyces clade</taxon>
        <taxon>Candida</taxon>
    </lineage>
</organism>
<dbReference type="Pfam" id="PF00134">
    <property type="entry name" value="Cyclin_N"/>
    <property type="match status" value="1"/>
</dbReference>
<dbReference type="AlphaFoldDB" id="A0A8H6F052"/>
<dbReference type="CDD" id="cd20557">
    <property type="entry name" value="CYCLIN_ScPCL1-like"/>
    <property type="match status" value="1"/>
</dbReference>
<evidence type="ECO:0000256" key="1">
    <source>
        <dbReference type="SAM" id="MobiDB-lite"/>
    </source>
</evidence>
<sequence>MQSPTSPISYKETSVPSFSKESTTTETSKSLPHANLLTPPTLSPPTITSDLPTSTLSPNHHNYYTHYLNKAQFNSILVNCSINLLKILYKNQKFDEKSIKLFIIEILRRSKTSIQSLQLSCFYIYKLIVAKQKITFDAKKLFLGLIIISSKFNQDYNYSFKSWCKICGLNENSNVKQLVHIESTILQWLNYDLCLIGSKYENWCNLLLIFGYDFIQYQLIFDNRTEIVWNQEIKDKINSWQSFFNQLNLDNLNIINVNFNNYFNNQLNKKVFVVKDEQPTLLSKKRSSTSLFDTEQPVAKKVKA</sequence>
<feature type="compositionally biased region" description="Polar residues" evidence="1">
    <location>
        <begin position="1"/>
        <end position="17"/>
    </location>
</feature>
<feature type="domain" description="Cyclin N-terminal" evidence="2">
    <location>
        <begin position="102"/>
        <end position="194"/>
    </location>
</feature>
<dbReference type="InterPro" id="IPR036915">
    <property type="entry name" value="Cyclin-like_sf"/>
</dbReference>
<feature type="compositionally biased region" description="Low complexity" evidence="1">
    <location>
        <begin position="19"/>
        <end position="51"/>
    </location>
</feature>
<dbReference type="Proteomes" id="UP000536275">
    <property type="component" value="Unassembled WGS sequence"/>
</dbReference>
<gene>
    <name evidence="3" type="ORF">FOB64_006994</name>
</gene>
<dbReference type="Gene3D" id="1.10.472.10">
    <property type="entry name" value="Cyclin-like"/>
    <property type="match status" value="1"/>
</dbReference>
<dbReference type="GO" id="GO:0000307">
    <property type="term" value="C:cyclin-dependent protein kinase holoenzyme complex"/>
    <property type="evidence" value="ECO:0007669"/>
    <property type="project" value="UniProtKB-ARBA"/>
</dbReference>
<proteinExistence type="predicted"/>
<dbReference type="InterPro" id="IPR006671">
    <property type="entry name" value="Cyclin_N"/>
</dbReference>
<evidence type="ECO:0000313" key="3">
    <source>
        <dbReference type="EMBL" id="KAF6060013.1"/>
    </source>
</evidence>
<dbReference type="FunFam" id="1.10.472.10:FF:000359">
    <property type="entry name" value="Cyclin, putative"/>
    <property type="match status" value="1"/>
</dbReference>
<evidence type="ECO:0000259" key="2">
    <source>
        <dbReference type="Pfam" id="PF00134"/>
    </source>
</evidence>
<feature type="region of interest" description="Disordered" evidence="1">
    <location>
        <begin position="1"/>
        <end position="51"/>
    </location>
</feature>
<dbReference type="SMR" id="A0A8H6F052"/>
<accession>A0A8H6F052</accession>
<protein>
    <submittedName>
        <fullName evidence="3">Cyclin, N-terminal domain family protein</fullName>
    </submittedName>
</protein>
<feature type="region of interest" description="Disordered" evidence="1">
    <location>
        <begin position="285"/>
        <end position="304"/>
    </location>
</feature>
<dbReference type="EMBL" id="JABWAD010000069">
    <property type="protein sequence ID" value="KAF6060013.1"/>
    <property type="molecule type" value="Genomic_DNA"/>
</dbReference>
<dbReference type="GO" id="GO:0019901">
    <property type="term" value="F:protein kinase binding"/>
    <property type="evidence" value="ECO:0007669"/>
    <property type="project" value="InterPro"/>
</dbReference>
<reference evidence="3 4" key="1">
    <citation type="submission" date="2020-03" db="EMBL/GenBank/DDBJ databases">
        <title>FDA dAtabase for Regulatory Grade micrObial Sequences (FDA-ARGOS): Supporting development and validation of Infectious Disease Dx tests.</title>
        <authorList>
            <person name="Campos J."/>
            <person name="Goldberg B."/>
            <person name="Tallon L."/>
            <person name="Sadzewicz L."/>
            <person name="Vavikolanu K."/>
            <person name="Mehta A."/>
            <person name="Aluvathingal J."/>
            <person name="Nadendla S."/>
            <person name="Nandy P."/>
            <person name="Geyer C."/>
            <person name="Yan Y."/>
            <person name="Sichtig H."/>
        </authorList>
    </citation>
    <scope>NUCLEOTIDE SEQUENCE [LARGE SCALE GENOMIC DNA]</scope>
    <source>
        <strain evidence="3 4">FDAARGOS_656</strain>
    </source>
</reference>
<name>A0A8H6F052_CANAX</name>
<dbReference type="PANTHER" id="PTHR15615">
    <property type="match status" value="1"/>
</dbReference>
<dbReference type="GO" id="GO:0016538">
    <property type="term" value="F:cyclin-dependent protein serine/threonine kinase regulator activity"/>
    <property type="evidence" value="ECO:0007669"/>
    <property type="project" value="TreeGrafter"/>
</dbReference>